<accession>A0A1E1KR59</accession>
<evidence type="ECO:0000313" key="2">
    <source>
        <dbReference type="Proteomes" id="UP000178129"/>
    </source>
</evidence>
<dbReference type="STRING" id="914237.A0A1E1KR59"/>
<dbReference type="Proteomes" id="UP000178129">
    <property type="component" value="Unassembled WGS sequence"/>
</dbReference>
<dbReference type="EMBL" id="FJUW01000020">
    <property type="protein sequence ID" value="CZT00499.1"/>
    <property type="molecule type" value="Genomic_DNA"/>
</dbReference>
<name>A0A1E1KR59_9HELO</name>
<reference evidence="2" key="1">
    <citation type="submission" date="2016-03" db="EMBL/GenBank/DDBJ databases">
        <authorList>
            <person name="Ploux O."/>
        </authorList>
    </citation>
    <scope>NUCLEOTIDE SEQUENCE [LARGE SCALE GENOMIC DNA]</scope>
    <source>
        <strain evidence="2">UK7</strain>
    </source>
</reference>
<dbReference type="InParanoid" id="A0A1E1KR59"/>
<proteinExistence type="predicted"/>
<organism evidence="1 2">
    <name type="scientific">Rhynchosporium graminicola</name>
    <dbReference type="NCBI Taxonomy" id="2792576"/>
    <lineage>
        <taxon>Eukaryota</taxon>
        <taxon>Fungi</taxon>
        <taxon>Dikarya</taxon>
        <taxon>Ascomycota</taxon>
        <taxon>Pezizomycotina</taxon>
        <taxon>Leotiomycetes</taxon>
        <taxon>Helotiales</taxon>
        <taxon>Ploettnerulaceae</taxon>
        <taxon>Rhynchosporium</taxon>
    </lineage>
</organism>
<comment type="caution">
    <text evidence="1">The sequence shown here is derived from an EMBL/GenBank/DDBJ whole genome shotgun (WGS) entry which is preliminary data.</text>
</comment>
<keyword evidence="2" id="KW-1185">Reference proteome</keyword>
<protein>
    <submittedName>
        <fullName evidence="1">Uncharacterized protein</fullName>
    </submittedName>
</protein>
<evidence type="ECO:0000313" key="1">
    <source>
        <dbReference type="EMBL" id="CZT00499.1"/>
    </source>
</evidence>
<gene>
    <name evidence="1" type="ORF">RCO7_02983</name>
</gene>
<sequence length="382" mass="42597">MSSATVNTIEFGNWAEERFDAQGISRFSNDSRRLEVAIRSPIKDEIQHLIRRVQLANLRASSLQLRLVDRHRSWFGTKFHFPNLVVESAAMQDGDIATTSLLPFIWLDMEAASRDAKTPLPANEQISVIVPALVLAIPDHIDSSSNTQATNGLGSGEDDDTSIATAAGPIVLYELNAFQPSWALSGIRPPTNPAVATFANNHGIGIEPNSIVKVCPPYENTAVYIKYVDPTWSEEDIFDCVREGGIFKYSRQEPTTWYPACAVTLTFKHCVAAERFLACQVHVIASLNPSWGIETGREYQSRVLEVTGPEDILDANDLETMFHENIGFNLVKREEWVDDEYRVIHFHFQTQSGAAALWLRGQSSIPGLNYRFIEDPCAIEGQ</sequence>
<dbReference type="AlphaFoldDB" id="A0A1E1KR59"/>